<name>A0A6D2HGE0_9BRAS</name>
<evidence type="ECO:0000313" key="1">
    <source>
        <dbReference type="EMBL" id="CAA7014304.1"/>
    </source>
</evidence>
<proteinExistence type="predicted"/>
<dbReference type="AlphaFoldDB" id="A0A6D2HGE0"/>
<comment type="caution">
    <text evidence="1">The sequence shown here is derived from an EMBL/GenBank/DDBJ whole genome shotgun (WGS) entry which is preliminary data.</text>
</comment>
<evidence type="ECO:0000313" key="2">
    <source>
        <dbReference type="Proteomes" id="UP000467841"/>
    </source>
</evidence>
<dbReference type="EMBL" id="CACVBM020000108">
    <property type="protein sequence ID" value="CAA7014304.1"/>
    <property type="molecule type" value="Genomic_DNA"/>
</dbReference>
<keyword evidence="2" id="KW-1185">Reference proteome</keyword>
<gene>
    <name evidence="1" type="ORF">MERR_LOCUS1538</name>
</gene>
<sequence>MKPDISLLSLAVRPVEKNLARNAFLHFIPSGDCAMGQALLPLVSLVSKRHREESQLDGIFRDTIDLSQITQPIKLIKVINGVHLAIPWNILFCTRLIIPSLISKLWFWTGGGTILAFVDGGLEHLLDQSVESA</sequence>
<reference evidence="1" key="1">
    <citation type="submission" date="2020-01" db="EMBL/GenBank/DDBJ databases">
        <authorList>
            <person name="Mishra B."/>
        </authorList>
    </citation>
    <scope>NUCLEOTIDE SEQUENCE [LARGE SCALE GENOMIC DNA]</scope>
</reference>
<protein>
    <submittedName>
        <fullName evidence="1">Uncharacterized protein</fullName>
    </submittedName>
</protein>
<accession>A0A6D2HGE0</accession>
<dbReference type="Proteomes" id="UP000467841">
    <property type="component" value="Unassembled WGS sequence"/>
</dbReference>
<organism evidence="1 2">
    <name type="scientific">Microthlaspi erraticum</name>
    <dbReference type="NCBI Taxonomy" id="1685480"/>
    <lineage>
        <taxon>Eukaryota</taxon>
        <taxon>Viridiplantae</taxon>
        <taxon>Streptophyta</taxon>
        <taxon>Embryophyta</taxon>
        <taxon>Tracheophyta</taxon>
        <taxon>Spermatophyta</taxon>
        <taxon>Magnoliopsida</taxon>
        <taxon>eudicotyledons</taxon>
        <taxon>Gunneridae</taxon>
        <taxon>Pentapetalae</taxon>
        <taxon>rosids</taxon>
        <taxon>malvids</taxon>
        <taxon>Brassicales</taxon>
        <taxon>Brassicaceae</taxon>
        <taxon>Coluteocarpeae</taxon>
        <taxon>Microthlaspi</taxon>
    </lineage>
</organism>